<dbReference type="PANTHER" id="PTHR47130:SF3">
    <property type="entry name" value="ZONA PELLUCIDA PROTEIN"/>
    <property type="match status" value="1"/>
</dbReference>
<dbReference type="PANTHER" id="PTHR47130">
    <property type="entry name" value="SI:DKEY-19B23.11-RELATED"/>
    <property type="match status" value="1"/>
</dbReference>
<dbReference type="AGR" id="Xenbase:XB-GENE-1019615"/>
<keyword evidence="1" id="KW-1015">Disulfide bond</keyword>
<evidence type="ECO:0000313" key="8">
    <source>
        <dbReference type="Xenbase" id="XB-GENE-1019615"/>
    </source>
</evidence>
<dbReference type="Gene3D" id="2.60.40.3210">
    <property type="entry name" value="Zona pellucida, ZP-N domain"/>
    <property type="match status" value="1"/>
</dbReference>
<dbReference type="InterPro" id="IPR055356">
    <property type="entry name" value="ZP-N"/>
</dbReference>
<dbReference type="Pfam" id="PF23344">
    <property type="entry name" value="ZP-N"/>
    <property type="match status" value="1"/>
</dbReference>
<dbReference type="Xenbase" id="XB-GENE-1019615">
    <property type="gene designation" value="zpax"/>
</dbReference>
<dbReference type="EMBL" id="AY079195">
    <property type="protein sequence ID" value="AAL86574.1"/>
    <property type="molecule type" value="mRNA"/>
</dbReference>
<evidence type="ECO:0000313" key="7">
    <source>
        <dbReference type="RefSeq" id="NP_988851.1"/>
    </source>
</evidence>
<evidence type="ECO:0000313" key="6">
    <source>
        <dbReference type="Proteomes" id="UP000008143"/>
    </source>
</evidence>
<dbReference type="InterPro" id="IPR001507">
    <property type="entry name" value="ZP_dom"/>
</dbReference>
<dbReference type="CTD" id="421952"/>
<feature type="domain" description="ZP" evidence="4">
    <location>
        <begin position="610"/>
        <end position="871"/>
    </location>
</feature>
<dbReference type="Pfam" id="PF26562">
    <property type="entry name" value="Ig-like"/>
    <property type="match status" value="1"/>
</dbReference>
<keyword evidence="3 7" id="KW-0732">Signal</keyword>
<proteinExistence type="evidence at transcript level"/>
<reference evidence="7" key="2">
    <citation type="submission" date="2025-04" db="UniProtKB">
        <authorList>
            <consortium name="RefSeq"/>
        </authorList>
    </citation>
    <scope>IDENTIFICATION</scope>
</reference>
<sequence length="907" mass="101271">MKLSIGLFSLVGILVSSIMGQQRPGSADFIVSTCKRSLLQLDLPSEYVLNKNVTFTAIDQYGSSYAIGDQLAIQCGYRTSPDLWGNITFRASLLSCFAQILDDQSTITLRIDIFPTWDKSASVSYLKQVTCPYAWDAREILCEMNYMEVSVRRKIPMIAESALQDEPEDWVAAFPEAVAGLVSIWQVVFHLPSTRKAMLVRDAQKIGYGINITESRMLLRSPYKTAETQLLNIGGVNFSSVRSTILYKQRWLILMIDAAVACPVDDVKFTKQLITWSVPKVILPLLIGASRLKNSRIAFGVDLRTLNSAEIANRKYGLVDNYLDTTVTVPVGAQGGYYKSHVSNGNYGITYSINVFLEHEWDDSMWGVTKHTIIKEITTPFDAQPPLIINGTIPTTKTFNVTIGPFPPDVQLINVTVGTETLTIPQLAARNYNLTTITYPNGSVAYRITVPFSDKNVKIEYIGETTRAYVLIVTFGFKIIPNNENFTCTTTIVSLVQDAVLPEPSGYCDENALNVIVKRGNVDTNWVPFVKNTLLTPGTAQTSGLVFTANSTHYTITANRYSDSVMYEDTSNSGIDCDTPPYTWLIVPMGNPWSTFSVSCSLPYLKKLIDCFANGTIAVTVLKLSTVPDMELSQLVLRDKSCRPVFYTSSAAKFVFPVNACLTTRKFTQTMMIYENDVYYYRPGVTEAAFKLHVACNYTTNETLILQYGFETPPTPSAQSAFGTIELVLRLSKDSSYSTFYGDSEYPVVKYLMDPLYFEVGLLYSVDPQLELFLDNCWATASPDKPAFQSGMVVVNSCEFIETFQTIFHPVVADSRVKYPSHLKRFEVKMFTFMNAGRAYLGEIYFHCSVIICNAVQLYSDPLCTKSCIPARQRSGRSAELDTDRHQYVSSGALLLKSDVPSSFRKY</sequence>
<dbReference type="GeneID" id="394442"/>
<evidence type="ECO:0000256" key="2">
    <source>
        <dbReference type="ARBA" id="ARBA00023180"/>
    </source>
</evidence>
<dbReference type="InterPro" id="IPR048290">
    <property type="entry name" value="ZP_chr"/>
</dbReference>
<evidence type="ECO:0000256" key="3">
    <source>
        <dbReference type="SAM" id="SignalP"/>
    </source>
</evidence>
<protein>
    <submittedName>
        <fullName evidence="5 7">Egg envelope component ZPAX</fullName>
    </submittedName>
</protein>
<feature type="signal peptide" evidence="3">
    <location>
        <begin position="1"/>
        <end position="20"/>
    </location>
</feature>
<dbReference type="Proteomes" id="UP000008143">
    <property type="component" value="Chromosome 5"/>
</dbReference>
<dbReference type="OMA" id="HDVSQTC"/>
<gene>
    <name evidence="7 8" type="primary">zpax</name>
</gene>
<keyword evidence="2" id="KW-0325">Glycoprotein</keyword>
<reference evidence="5 7" key="1">
    <citation type="journal article" date="2003" name="Comp. Biochem. Physiol., Part A Mol. Integr. Physiol.">
        <title>Cross-fertilization and structural comparison of egg extracellular matrix glycoproteins from Xenopus laevis and Xenopus tropicalis.</title>
        <authorList>
            <person name="Lindsay L.L."/>
            <person name="Peavy T.R."/>
            <person name="Lejano R.S."/>
            <person name="Hedrick J.L."/>
        </authorList>
    </citation>
    <scope>NUCLEOTIDE SEQUENCE</scope>
</reference>
<dbReference type="SMART" id="SM00241">
    <property type="entry name" value="ZP"/>
    <property type="match status" value="1"/>
</dbReference>
<dbReference type="Gene3D" id="2.60.40.4100">
    <property type="entry name" value="Zona pellucida, ZP-C domain"/>
    <property type="match status" value="1"/>
</dbReference>
<dbReference type="InterPro" id="IPR042235">
    <property type="entry name" value="ZP-C_dom"/>
</dbReference>
<dbReference type="PRINTS" id="PR00023">
    <property type="entry name" value="ZPELLUCIDA"/>
</dbReference>
<dbReference type="PROSITE" id="PS51034">
    <property type="entry name" value="ZP_2"/>
    <property type="match status" value="1"/>
</dbReference>
<evidence type="ECO:0000313" key="5">
    <source>
        <dbReference type="EMBL" id="AAL86574.1"/>
    </source>
</evidence>
<dbReference type="OrthoDB" id="9944868at2759"/>
<dbReference type="Pfam" id="PF00100">
    <property type="entry name" value="Zona_pellucida"/>
    <property type="match status" value="1"/>
</dbReference>
<dbReference type="AlphaFoldDB" id="Q8AWX1"/>
<dbReference type="InterPro" id="IPR058876">
    <property type="entry name" value="Ig-like_ZP"/>
</dbReference>
<organism evidence="5">
    <name type="scientific">Xenopus tropicalis</name>
    <name type="common">Western clawed frog</name>
    <name type="synonym">Silurana tropicalis</name>
    <dbReference type="NCBI Taxonomy" id="8364"/>
    <lineage>
        <taxon>Eukaryota</taxon>
        <taxon>Metazoa</taxon>
        <taxon>Chordata</taxon>
        <taxon>Craniata</taxon>
        <taxon>Vertebrata</taxon>
        <taxon>Euteleostomi</taxon>
        <taxon>Amphibia</taxon>
        <taxon>Batrachia</taxon>
        <taxon>Anura</taxon>
        <taxon>Pipoidea</taxon>
        <taxon>Pipidae</taxon>
        <taxon>Xenopodinae</taxon>
        <taxon>Xenopus</taxon>
        <taxon>Silurana</taxon>
    </lineage>
</organism>
<evidence type="ECO:0000256" key="1">
    <source>
        <dbReference type="ARBA" id="ARBA00023157"/>
    </source>
</evidence>
<dbReference type="RefSeq" id="NP_988851.1">
    <property type="nucleotide sequence ID" value="NM_203520.1"/>
</dbReference>
<evidence type="ECO:0000259" key="4">
    <source>
        <dbReference type="PROSITE" id="PS51034"/>
    </source>
</evidence>
<keyword evidence="6" id="KW-1185">Reference proteome</keyword>
<dbReference type="KEGG" id="xtr:394442"/>
<name>Q8AWX1_XENTR</name>
<accession>Q8AWX1</accession>
<feature type="chain" id="PRO_5033207781" evidence="3 7">
    <location>
        <begin position="21"/>
        <end position="907"/>
    </location>
</feature>
<dbReference type="InterPro" id="IPR055355">
    <property type="entry name" value="ZP-C"/>
</dbReference>